<evidence type="ECO:0000313" key="1">
    <source>
        <dbReference type="EMBL" id="KAJ7617712.1"/>
    </source>
</evidence>
<name>A0AAD7BCZ8_MYCRO</name>
<reference evidence="1" key="1">
    <citation type="submission" date="2023-03" db="EMBL/GenBank/DDBJ databases">
        <title>Massive genome expansion in bonnet fungi (Mycena s.s.) driven by repeated elements and novel gene families across ecological guilds.</title>
        <authorList>
            <consortium name="Lawrence Berkeley National Laboratory"/>
            <person name="Harder C.B."/>
            <person name="Miyauchi S."/>
            <person name="Viragh M."/>
            <person name="Kuo A."/>
            <person name="Thoen E."/>
            <person name="Andreopoulos B."/>
            <person name="Lu D."/>
            <person name="Skrede I."/>
            <person name="Drula E."/>
            <person name="Henrissat B."/>
            <person name="Morin E."/>
            <person name="Kohler A."/>
            <person name="Barry K."/>
            <person name="LaButti K."/>
            <person name="Morin E."/>
            <person name="Salamov A."/>
            <person name="Lipzen A."/>
            <person name="Mereny Z."/>
            <person name="Hegedus B."/>
            <person name="Baldrian P."/>
            <person name="Stursova M."/>
            <person name="Weitz H."/>
            <person name="Taylor A."/>
            <person name="Grigoriev I.V."/>
            <person name="Nagy L.G."/>
            <person name="Martin F."/>
            <person name="Kauserud H."/>
        </authorList>
    </citation>
    <scope>NUCLEOTIDE SEQUENCE</scope>
    <source>
        <strain evidence="1">CBHHK067</strain>
    </source>
</reference>
<dbReference type="Proteomes" id="UP001221757">
    <property type="component" value="Unassembled WGS sequence"/>
</dbReference>
<sequence>MNEAQKKEKFTDFLPYMKKKYWRSLAIYGTGTYDEFLEDVFKSYPEVKMEEIGSVESLKTICKRYKGVKVFDEGKLRCFGVEFHTIAKKLMSGQALTKKSSSVPNVFGHLG</sequence>
<accession>A0AAD7BCZ8</accession>
<evidence type="ECO:0000313" key="2">
    <source>
        <dbReference type="Proteomes" id="UP001221757"/>
    </source>
</evidence>
<keyword evidence="2" id="KW-1185">Reference proteome</keyword>
<proteinExistence type="predicted"/>
<protein>
    <submittedName>
        <fullName evidence="1">Uncharacterized protein</fullName>
    </submittedName>
</protein>
<dbReference type="EMBL" id="JARKIE010000764">
    <property type="protein sequence ID" value="KAJ7617712.1"/>
    <property type="molecule type" value="Genomic_DNA"/>
</dbReference>
<dbReference type="AlphaFoldDB" id="A0AAD7BCZ8"/>
<organism evidence="1 2">
    <name type="scientific">Mycena rosella</name>
    <name type="common">Pink bonnet</name>
    <name type="synonym">Agaricus rosellus</name>
    <dbReference type="NCBI Taxonomy" id="1033263"/>
    <lineage>
        <taxon>Eukaryota</taxon>
        <taxon>Fungi</taxon>
        <taxon>Dikarya</taxon>
        <taxon>Basidiomycota</taxon>
        <taxon>Agaricomycotina</taxon>
        <taxon>Agaricomycetes</taxon>
        <taxon>Agaricomycetidae</taxon>
        <taxon>Agaricales</taxon>
        <taxon>Marasmiineae</taxon>
        <taxon>Mycenaceae</taxon>
        <taxon>Mycena</taxon>
    </lineage>
</organism>
<gene>
    <name evidence="1" type="ORF">B0H17DRAFT_1152419</name>
</gene>
<comment type="caution">
    <text evidence="1">The sequence shown here is derived from an EMBL/GenBank/DDBJ whole genome shotgun (WGS) entry which is preliminary data.</text>
</comment>